<keyword evidence="3" id="KW-1185">Reference proteome</keyword>
<dbReference type="PANTHER" id="PTHR35793:SF2">
    <property type="entry name" value="INNER MEMBRANE PROTEIN YJIG"/>
    <property type="match status" value="1"/>
</dbReference>
<dbReference type="EMBL" id="CP136426">
    <property type="protein sequence ID" value="WOC52148.1"/>
    <property type="molecule type" value="Genomic_DNA"/>
</dbReference>
<evidence type="ECO:0000313" key="3">
    <source>
        <dbReference type="Proteomes" id="UP001432059"/>
    </source>
</evidence>
<dbReference type="AlphaFoldDB" id="A0AAU0F479"/>
<gene>
    <name evidence="2" type="ORF">BPO_1501</name>
</gene>
<reference evidence="2" key="1">
    <citation type="submission" date="2023-10" db="EMBL/GenBank/DDBJ databases">
        <title>Characterization and whole genome sequencing of a novel strain of Bergeyella porcorum QD2021 isolated from pig.</title>
        <authorList>
            <person name="Liu G."/>
            <person name="Chen C."/>
            <person name="Han X."/>
        </authorList>
    </citation>
    <scope>NUCLEOTIDE SEQUENCE</scope>
    <source>
        <strain evidence="2">QD2021</strain>
    </source>
</reference>
<keyword evidence="1" id="KW-0472">Membrane</keyword>
<dbReference type="KEGG" id="bpor:BPO_1501"/>
<sequence length="46" mass="4949">MSSVSFIDGAKEGFSTSVKIIPYLVGMLIAISLLRTSGVFEIIIDE</sequence>
<proteinExistence type="predicted"/>
<dbReference type="Proteomes" id="UP001432059">
    <property type="component" value="Chromosome"/>
</dbReference>
<keyword evidence="1" id="KW-0812">Transmembrane</keyword>
<dbReference type="GO" id="GO:0005886">
    <property type="term" value="C:plasma membrane"/>
    <property type="evidence" value="ECO:0007669"/>
    <property type="project" value="TreeGrafter"/>
</dbReference>
<evidence type="ECO:0000256" key="1">
    <source>
        <dbReference type="SAM" id="Phobius"/>
    </source>
</evidence>
<accession>A0AAU0F479</accession>
<evidence type="ECO:0000313" key="2">
    <source>
        <dbReference type="EMBL" id="WOC52148.1"/>
    </source>
</evidence>
<protein>
    <submittedName>
        <fullName evidence="2">Uncharacterized protein</fullName>
    </submittedName>
</protein>
<dbReference type="InterPro" id="IPR052549">
    <property type="entry name" value="SpmB"/>
</dbReference>
<feature type="transmembrane region" description="Helical" evidence="1">
    <location>
        <begin position="20"/>
        <end position="44"/>
    </location>
</feature>
<name>A0AAU0F479_9FLAO</name>
<dbReference type="PANTHER" id="PTHR35793">
    <property type="entry name" value="INNER MEMBRANE PROTEIN YJIG"/>
    <property type="match status" value="1"/>
</dbReference>
<keyword evidence="1" id="KW-1133">Transmembrane helix</keyword>
<organism evidence="2 3">
    <name type="scientific">Bergeyella porcorum</name>
    <dbReference type="NCBI Taxonomy" id="1735111"/>
    <lineage>
        <taxon>Bacteria</taxon>
        <taxon>Pseudomonadati</taxon>
        <taxon>Bacteroidota</taxon>
        <taxon>Flavobacteriia</taxon>
        <taxon>Flavobacteriales</taxon>
        <taxon>Weeksellaceae</taxon>
        <taxon>Bergeyella</taxon>
    </lineage>
</organism>